<proteinExistence type="predicted"/>
<protein>
    <submittedName>
        <fullName evidence="2">Uncharacterized protein</fullName>
    </submittedName>
</protein>
<keyword evidence="3" id="KW-1185">Reference proteome</keyword>
<name>A0AAW0BWS5_9AGAR</name>
<organism evidence="2 3">
    <name type="scientific">Favolaschia claudopus</name>
    <dbReference type="NCBI Taxonomy" id="2862362"/>
    <lineage>
        <taxon>Eukaryota</taxon>
        <taxon>Fungi</taxon>
        <taxon>Dikarya</taxon>
        <taxon>Basidiomycota</taxon>
        <taxon>Agaricomycotina</taxon>
        <taxon>Agaricomycetes</taxon>
        <taxon>Agaricomycetidae</taxon>
        <taxon>Agaricales</taxon>
        <taxon>Marasmiineae</taxon>
        <taxon>Mycenaceae</taxon>
        <taxon>Favolaschia</taxon>
    </lineage>
</organism>
<evidence type="ECO:0000313" key="2">
    <source>
        <dbReference type="EMBL" id="KAK7030576.1"/>
    </source>
</evidence>
<feature type="compositionally biased region" description="Acidic residues" evidence="1">
    <location>
        <begin position="367"/>
        <end position="381"/>
    </location>
</feature>
<sequence>MPYRKSHPFKWLGRLNTDGSLILSNDSALCHRLGSETSIEIYRPAHARLEVIELRDVIHTKKHEGTIICKEHFLEEEHCLSLALLIRRLHYRLAEFTGQELVTIPTYFLVDEGETEMIEPDYELINSLDELRGMSKSHFLFPLSSPIQSPVSSLVSENGNNTGTVFDRVRAAVIALESAGSILARAETAEKAFITMKPKAKGNTIVARREAERTRINASSAYQEALEHLRSLLELQAPTASKAKDLELDSSKSNTLDNQNNTLTTTTTTVEFPMDIDNNEDIVVEGGDKKDKQEEDQEMNLDTEGFIANKLKKKKKAKAKPSAASIEADKQRLTKHLEILHNCLRQEGLSQEIIEGFEAAIMIDESDDEDGDEGEDMEIEEGVVGSSSTKKEGKKEGGEGDKDQLSETGIIKRNTDKCPTEAAEKALKLFFEGRNRYPGSIKATAQIGASLKGNGRKRQQDGKGSRFSLQGVSFAVASTEINKAPNALSCGCDIEEALLDFIFFKTATLISRNPALANILR</sequence>
<feature type="compositionally biased region" description="Basic and acidic residues" evidence="1">
    <location>
        <begin position="389"/>
        <end position="405"/>
    </location>
</feature>
<comment type="caution">
    <text evidence="2">The sequence shown here is derived from an EMBL/GenBank/DDBJ whole genome shotgun (WGS) entry which is preliminary data.</text>
</comment>
<dbReference type="Proteomes" id="UP001362999">
    <property type="component" value="Unassembled WGS sequence"/>
</dbReference>
<feature type="region of interest" description="Disordered" evidence="1">
    <location>
        <begin position="367"/>
        <end position="409"/>
    </location>
</feature>
<dbReference type="AlphaFoldDB" id="A0AAW0BWS5"/>
<gene>
    <name evidence="2" type="ORF">R3P38DRAFT_2774896</name>
</gene>
<dbReference type="EMBL" id="JAWWNJ010000025">
    <property type="protein sequence ID" value="KAK7030576.1"/>
    <property type="molecule type" value="Genomic_DNA"/>
</dbReference>
<evidence type="ECO:0000313" key="3">
    <source>
        <dbReference type="Proteomes" id="UP001362999"/>
    </source>
</evidence>
<evidence type="ECO:0000256" key="1">
    <source>
        <dbReference type="SAM" id="MobiDB-lite"/>
    </source>
</evidence>
<accession>A0AAW0BWS5</accession>
<reference evidence="2 3" key="1">
    <citation type="journal article" date="2024" name="J Genomics">
        <title>Draft genome sequencing and assembly of Favolaschia claudopus CIRM-BRFM 2984 isolated from oak limbs.</title>
        <authorList>
            <person name="Navarro D."/>
            <person name="Drula E."/>
            <person name="Chaduli D."/>
            <person name="Cazenave R."/>
            <person name="Ahrendt S."/>
            <person name="Wang J."/>
            <person name="Lipzen A."/>
            <person name="Daum C."/>
            <person name="Barry K."/>
            <person name="Grigoriev I.V."/>
            <person name="Favel A."/>
            <person name="Rosso M.N."/>
            <person name="Martin F."/>
        </authorList>
    </citation>
    <scope>NUCLEOTIDE SEQUENCE [LARGE SCALE GENOMIC DNA]</scope>
    <source>
        <strain evidence="2 3">CIRM-BRFM 2984</strain>
    </source>
</reference>